<protein>
    <recommendedName>
        <fullName evidence="2">PCI domain-containing protein</fullName>
    </recommendedName>
</protein>
<evidence type="ECO:0000313" key="4">
    <source>
        <dbReference type="Proteomes" id="UP001515480"/>
    </source>
</evidence>
<keyword evidence="1" id="KW-0647">Proteasome</keyword>
<proteinExistence type="predicted"/>
<dbReference type="Pfam" id="PF01399">
    <property type="entry name" value="PCI"/>
    <property type="match status" value="1"/>
</dbReference>
<reference evidence="3 4" key="1">
    <citation type="journal article" date="2024" name="Science">
        <title>Giant polyketide synthase enzymes in the biosynthesis of giant marine polyether toxins.</title>
        <authorList>
            <person name="Fallon T.R."/>
            <person name="Shende V.V."/>
            <person name="Wierzbicki I.H."/>
            <person name="Pendleton A.L."/>
            <person name="Watervoot N.F."/>
            <person name="Auber R.P."/>
            <person name="Gonzalez D.J."/>
            <person name="Wisecaver J.H."/>
            <person name="Moore B.S."/>
        </authorList>
    </citation>
    <scope>NUCLEOTIDE SEQUENCE [LARGE SCALE GENOMIC DNA]</scope>
    <source>
        <strain evidence="3 4">12B1</strain>
    </source>
</reference>
<dbReference type="InterPro" id="IPR035298">
    <property type="entry name" value="PSMD13"/>
</dbReference>
<dbReference type="InterPro" id="IPR000717">
    <property type="entry name" value="PCI_dom"/>
</dbReference>
<comment type="caution">
    <text evidence="3">The sequence shown here is derived from an EMBL/GenBank/DDBJ whole genome shotgun (WGS) entry which is preliminary data.</text>
</comment>
<evidence type="ECO:0000256" key="1">
    <source>
        <dbReference type="ARBA" id="ARBA00022942"/>
    </source>
</evidence>
<dbReference type="GO" id="GO:0005829">
    <property type="term" value="C:cytosol"/>
    <property type="evidence" value="ECO:0007669"/>
    <property type="project" value="TreeGrafter"/>
</dbReference>
<evidence type="ECO:0000313" key="3">
    <source>
        <dbReference type="EMBL" id="KAL1521500.1"/>
    </source>
</evidence>
<organism evidence="3 4">
    <name type="scientific">Prymnesium parvum</name>
    <name type="common">Toxic golden alga</name>
    <dbReference type="NCBI Taxonomy" id="97485"/>
    <lineage>
        <taxon>Eukaryota</taxon>
        <taxon>Haptista</taxon>
        <taxon>Haptophyta</taxon>
        <taxon>Prymnesiophyceae</taxon>
        <taxon>Prymnesiales</taxon>
        <taxon>Prymnesiaceae</taxon>
        <taxon>Prymnesium</taxon>
    </lineage>
</organism>
<dbReference type="Pfam" id="PF22037">
    <property type="entry name" value="PSD13_N"/>
    <property type="match status" value="1"/>
</dbReference>
<dbReference type="PANTHER" id="PTHR10539">
    <property type="entry name" value="26S PROTEASOME NON-ATPASE REGULATORY SUBUNIT 13"/>
    <property type="match status" value="1"/>
</dbReference>
<keyword evidence="4" id="KW-1185">Reference proteome</keyword>
<dbReference type="GO" id="GO:0005634">
    <property type="term" value="C:nucleus"/>
    <property type="evidence" value="ECO:0007669"/>
    <property type="project" value="TreeGrafter"/>
</dbReference>
<dbReference type="PANTHER" id="PTHR10539:SF0">
    <property type="entry name" value="26S PROTEASOME NON-ATPASE REGULATORY SUBUNIT 13"/>
    <property type="match status" value="1"/>
</dbReference>
<evidence type="ECO:0000259" key="2">
    <source>
        <dbReference type="PROSITE" id="PS50250"/>
    </source>
</evidence>
<accession>A0AB34JKR1</accession>
<dbReference type="AlphaFoldDB" id="A0AB34JKR1"/>
<sequence length="388" mass="43290">MAHDAKTRAILSFLQGQATTSPALASEFAVFEDLYTRKLWHQLTVKLEEFLSLEGTAELLIPLYETFISDFKYKINKLVLARIQCAVARQLSVPDKVIAFCDKAIEESAKEDKQASIYITCELARMLIDMERLEECKARIETAAAYVDGTAGIENTVQASYCRARAAYFKVSGPASEFYQYGLLLLAYAPLSEMSEAEATTISFDLGIAALVGEGLYNFGELLEHPVVSTLEATESAWLAQLLRAFNAGDIAKYEALVAQHHLKLEEQPALLANTNFLKEKIALMCLTETLFQRQGDTSGDREITFAEISAASKLPLDQVELLVMRALSLKLIRGVMDQVKQTLRVTWVQPRVLQQSQIALMTERLSSWQETVNSTLTFLESETPEFA</sequence>
<dbReference type="EMBL" id="JBGBPQ010000007">
    <property type="protein sequence ID" value="KAL1521500.1"/>
    <property type="molecule type" value="Genomic_DNA"/>
</dbReference>
<gene>
    <name evidence="3" type="ORF">AB1Y20_021161</name>
</gene>
<feature type="domain" description="PCI" evidence="2">
    <location>
        <begin position="176"/>
        <end position="351"/>
    </location>
</feature>
<name>A0AB34JKR1_PRYPA</name>
<dbReference type="PROSITE" id="PS50250">
    <property type="entry name" value="PCI"/>
    <property type="match status" value="1"/>
</dbReference>
<dbReference type="SMART" id="SM00088">
    <property type="entry name" value="PINT"/>
    <property type="match status" value="1"/>
</dbReference>
<dbReference type="GO" id="GO:0008541">
    <property type="term" value="C:proteasome regulatory particle, lid subcomplex"/>
    <property type="evidence" value="ECO:0007669"/>
    <property type="project" value="TreeGrafter"/>
</dbReference>
<dbReference type="GO" id="GO:0006511">
    <property type="term" value="P:ubiquitin-dependent protein catabolic process"/>
    <property type="evidence" value="ECO:0007669"/>
    <property type="project" value="TreeGrafter"/>
</dbReference>
<dbReference type="GO" id="GO:0005198">
    <property type="term" value="F:structural molecule activity"/>
    <property type="evidence" value="ECO:0007669"/>
    <property type="project" value="TreeGrafter"/>
</dbReference>
<dbReference type="Proteomes" id="UP001515480">
    <property type="component" value="Unassembled WGS sequence"/>
</dbReference>
<dbReference type="InterPro" id="IPR054179">
    <property type="entry name" value="PSD13_N"/>
</dbReference>